<keyword evidence="2" id="KW-1185">Reference proteome</keyword>
<evidence type="ECO:0000313" key="2">
    <source>
        <dbReference type="Proteomes" id="UP000306409"/>
    </source>
</evidence>
<dbReference type="OrthoDB" id="1739831at2"/>
<reference evidence="1 2" key="1">
    <citation type="submission" date="2020-09" db="EMBL/GenBank/DDBJ databases">
        <title>Characterization and genome sequencing of Ruminiclostridium sp. nov. MA18.</title>
        <authorList>
            <person name="Rettenmaier R."/>
            <person name="Kowollik M.-L."/>
            <person name="Liebl W."/>
            <person name="Zverlov V."/>
        </authorList>
    </citation>
    <scope>NUCLEOTIDE SEQUENCE [LARGE SCALE GENOMIC DNA]</scope>
    <source>
        <strain evidence="1 2">MA18</strain>
    </source>
</reference>
<name>A0A4U7JGT8_9FIRM</name>
<gene>
    <name evidence="1" type="ORF">EHE19_001195</name>
</gene>
<dbReference type="KEGG" id="rher:EHE19_001195"/>
<sequence length="82" mass="9387">MAEPKKCRQCGGTFLYTTNDDLCFSCIQKNELEFQKIKNFLKEHPRSSVALISTTLDISVATIQKFIDEGRLEMVDKIIIDD</sequence>
<accession>A0A4U7JGT8</accession>
<dbReference type="Proteomes" id="UP000306409">
    <property type="component" value="Chromosome"/>
</dbReference>
<dbReference type="EMBL" id="CP061336">
    <property type="protein sequence ID" value="QNU67199.1"/>
    <property type="molecule type" value="Genomic_DNA"/>
</dbReference>
<dbReference type="AlphaFoldDB" id="A0A4U7JGT8"/>
<evidence type="ECO:0000313" key="1">
    <source>
        <dbReference type="EMBL" id="QNU67199.1"/>
    </source>
</evidence>
<dbReference type="RefSeq" id="WP_137697266.1">
    <property type="nucleotide sequence ID" value="NZ_CP061336.1"/>
</dbReference>
<organism evidence="1 2">
    <name type="scientific">Ruminiclostridium herbifermentans</name>
    <dbReference type="NCBI Taxonomy" id="2488810"/>
    <lineage>
        <taxon>Bacteria</taxon>
        <taxon>Bacillati</taxon>
        <taxon>Bacillota</taxon>
        <taxon>Clostridia</taxon>
        <taxon>Eubacteriales</taxon>
        <taxon>Oscillospiraceae</taxon>
        <taxon>Ruminiclostridium</taxon>
    </lineage>
</organism>
<protein>
    <submittedName>
        <fullName evidence="1">MerR family transcriptional regulator</fullName>
    </submittedName>
</protein>
<proteinExistence type="predicted"/>